<feature type="region of interest" description="Disordered" evidence="1">
    <location>
        <begin position="143"/>
        <end position="195"/>
    </location>
</feature>
<protein>
    <submittedName>
        <fullName evidence="2">Uncharacterized protein</fullName>
    </submittedName>
</protein>
<dbReference type="OrthoDB" id="1918685at2759"/>
<dbReference type="EMBL" id="JANIIK010000047">
    <property type="protein sequence ID" value="KAJ3601449.1"/>
    <property type="molecule type" value="Genomic_DNA"/>
</dbReference>
<accession>A0A9Q0IJU7</accession>
<dbReference type="AlphaFoldDB" id="A0A9Q0IJU7"/>
<organism evidence="2 3">
    <name type="scientific">Muraenolepis orangiensis</name>
    <name type="common">Patagonian moray cod</name>
    <dbReference type="NCBI Taxonomy" id="630683"/>
    <lineage>
        <taxon>Eukaryota</taxon>
        <taxon>Metazoa</taxon>
        <taxon>Chordata</taxon>
        <taxon>Craniata</taxon>
        <taxon>Vertebrata</taxon>
        <taxon>Euteleostomi</taxon>
        <taxon>Actinopterygii</taxon>
        <taxon>Neopterygii</taxon>
        <taxon>Teleostei</taxon>
        <taxon>Neoteleostei</taxon>
        <taxon>Acanthomorphata</taxon>
        <taxon>Zeiogadaria</taxon>
        <taxon>Gadariae</taxon>
        <taxon>Gadiformes</taxon>
        <taxon>Muraenolepidoidei</taxon>
        <taxon>Muraenolepididae</taxon>
        <taxon>Muraenolepis</taxon>
    </lineage>
</organism>
<name>A0A9Q0IJU7_9TELE</name>
<dbReference type="Proteomes" id="UP001148018">
    <property type="component" value="Unassembled WGS sequence"/>
</dbReference>
<evidence type="ECO:0000313" key="3">
    <source>
        <dbReference type="Proteomes" id="UP001148018"/>
    </source>
</evidence>
<dbReference type="InterPro" id="IPR033773">
    <property type="entry name" value="CBX7_C"/>
</dbReference>
<reference evidence="2" key="1">
    <citation type="submission" date="2022-07" db="EMBL/GenBank/DDBJ databases">
        <title>Chromosome-level genome of Muraenolepis orangiensis.</title>
        <authorList>
            <person name="Kim J."/>
        </authorList>
    </citation>
    <scope>NUCLEOTIDE SEQUENCE</scope>
    <source>
        <strain evidence="2">KU_S4_2022</strain>
        <tissue evidence="2">Muscle</tissue>
    </source>
</reference>
<evidence type="ECO:0000256" key="1">
    <source>
        <dbReference type="SAM" id="MobiDB-lite"/>
    </source>
</evidence>
<dbReference type="Pfam" id="PF17218">
    <property type="entry name" value="CBX7_C"/>
    <property type="match status" value="1"/>
</dbReference>
<feature type="region of interest" description="Disordered" evidence="1">
    <location>
        <begin position="32"/>
        <end position="97"/>
    </location>
</feature>
<gene>
    <name evidence="2" type="ORF">NHX12_032417</name>
</gene>
<comment type="caution">
    <text evidence="2">The sequence shown here is derived from an EMBL/GenBank/DDBJ whole genome shotgun (WGS) entry which is preliminary data.</text>
</comment>
<sequence>MILQHDDSATEERIALNLLAKSIVEHTLARAAATTTTATTTSDDDEGTDKEATVVRGYRPTGEAPLSAGGQSESWERTSEAEGKADGDDGGCHEFPGDAPAGTLTAEGAGAGLFAHTLESQLPPLAAHAQWDRSITSVIVNIQGSGRLPRPDEKRAEPPGGPEAPGEPARSAAESPPAGRQGREGPAAGTQREKVTVTKVTINSVTVTFKEAMVAEGFFRGH</sequence>
<feature type="compositionally biased region" description="Low complexity" evidence="1">
    <location>
        <begin position="164"/>
        <end position="180"/>
    </location>
</feature>
<evidence type="ECO:0000313" key="2">
    <source>
        <dbReference type="EMBL" id="KAJ3601449.1"/>
    </source>
</evidence>
<keyword evidence="3" id="KW-1185">Reference proteome</keyword>
<feature type="compositionally biased region" description="Basic and acidic residues" evidence="1">
    <location>
        <begin position="74"/>
        <end position="96"/>
    </location>
</feature>
<feature type="compositionally biased region" description="Low complexity" evidence="1">
    <location>
        <begin position="32"/>
        <end position="41"/>
    </location>
</feature>
<proteinExistence type="predicted"/>